<feature type="signal peptide" evidence="1">
    <location>
        <begin position="1"/>
        <end position="20"/>
    </location>
</feature>
<sequence length="164" mass="18247">MRRLIAALALLLGMTGAVNAAAQDRLLDLRQPSVVADALREAGYKAEMKTNSKGEPYIESSANGSSFTIEFYNCTGLVDCTSYQFASWYKADPMFTVAFANEWNLKKRFLKVAVDKDGNLNEYMDFTATGKTTYANFADIVDWYQTMDSSLAKFIDEHRSAAGK</sequence>
<keyword evidence="1" id="KW-0732">Signal</keyword>
<dbReference type="InterPro" id="IPR019660">
    <property type="entry name" value="Put_sensory_transdc_reg_YbjN"/>
</dbReference>
<proteinExistence type="predicted"/>
<organism evidence="2 3">
    <name type="scientific">Sphingomonas oligophenolica</name>
    <dbReference type="NCBI Taxonomy" id="301154"/>
    <lineage>
        <taxon>Bacteria</taxon>
        <taxon>Pseudomonadati</taxon>
        <taxon>Pseudomonadota</taxon>
        <taxon>Alphaproteobacteria</taxon>
        <taxon>Sphingomonadales</taxon>
        <taxon>Sphingomonadaceae</taxon>
        <taxon>Sphingomonas</taxon>
    </lineage>
</organism>
<feature type="chain" id="PRO_5047221691" evidence="1">
    <location>
        <begin position="21"/>
        <end position="164"/>
    </location>
</feature>
<reference evidence="2 3" key="1">
    <citation type="submission" date="2024-05" db="EMBL/GenBank/DDBJ databases">
        <authorList>
            <person name="Liu Q."/>
            <person name="Xin Y.-H."/>
        </authorList>
    </citation>
    <scope>NUCLEOTIDE SEQUENCE [LARGE SCALE GENOMIC DNA]</scope>
    <source>
        <strain evidence="2 3">CGMCC 1.10181</strain>
    </source>
</reference>
<gene>
    <name evidence="2" type="ORF">ABC974_15275</name>
</gene>
<dbReference type="EMBL" id="JBDIME010000013">
    <property type="protein sequence ID" value="MEN2791001.1"/>
    <property type="molecule type" value="Genomic_DNA"/>
</dbReference>
<dbReference type="RefSeq" id="WP_343892905.1">
    <property type="nucleotide sequence ID" value="NZ_BAAAEH010000065.1"/>
</dbReference>
<evidence type="ECO:0000313" key="3">
    <source>
        <dbReference type="Proteomes" id="UP001419910"/>
    </source>
</evidence>
<dbReference type="Proteomes" id="UP001419910">
    <property type="component" value="Unassembled WGS sequence"/>
</dbReference>
<keyword evidence="3" id="KW-1185">Reference proteome</keyword>
<protein>
    <submittedName>
        <fullName evidence="2">YbjN domain-containing protein</fullName>
    </submittedName>
</protein>
<comment type="caution">
    <text evidence="2">The sequence shown here is derived from an EMBL/GenBank/DDBJ whole genome shotgun (WGS) entry which is preliminary data.</text>
</comment>
<accession>A0ABU9Y5C1</accession>
<dbReference type="Pfam" id="PF10722">
    <property type="entry name" value="YbjN"/>
    <property type="match status" value="1"/>
</dbReference>
<evidence type="ECO:0000313" key="2">
    <source>
        <dbReference type="EMBL" id="MEN2791001.1"/>
    </source>
</evidence>
<evidence type="ECO:0000256" key="1">
    <source>
        <dbReference type="SAM" id="SignalP"/>
    </source>
</evidence>
<name>A0ABU9Y5C1_9SPHN</name>